<dbReference type="RefSeq" id="WP_180745549.1">
    <property type="nucleotide sequence ID" value="NZ_CBCRWQ010000002.1"/>
</dbReference>
<proteinExistence type="predicted"/>
<evidence type="ECO:0000313" key="3">
    <source>
        <dbReference type="Proteomes" id="UP000530186"/>
    </source>
</evidence>
<dbReference type="EMBL" id="JACBNY010000001">
    <property type="protein sequence ID" value="MBA0015680.1"/>
    <property type="molecule type" value="Genomic_DNA"/>
</dbReference>
<keyword evidence="3" id="KW-1185">Reference proteome</keyword>
<evidence type="ECO:0000313" key="2">
    <source>
        <dbReference type="EMBL" id="MBA0015680.1"/>
    </source>
</evidence>
<protein>
    <submittedName>
        <fullName evidence="2">Uncharacterized protein</fullName>
    </submittedName>
</protein>
<keyword evidence="1" id="KW-0812">Transmembrane</keyword>
<dbReference type="AlphaFoldDB" id="A0A7V8MZ57"/>
<feature type="transmembrane region" description="Helical" evidence="1">
    <location>
        <begin position="55"/>
        <end position="75"/>
    </location>
</feature>
<keyword evidence="1" id="KW-0472">Membrane</keyword>
<accession>A0A7V8MZ57</accession>
<feature type="transmembrane region" description="Helical" evidence="1">
    <location>
        <begin position="95"/>
        <end position="120"/>
    </location>
</feature>
<feature type="transmembrane region" description="Helical" evidence="1">
    <location>
        <begin position="28"/>
        <end position="43"/>
    </location>
</feature>
<name>A0A7V8MZ57_9LACT</name>
<reference evidence="2 3" key="1">
    <citation type="submission" date="2020-07" db="EMBL/GenBank/DDBJ databases">
        <authorList>
            <person name="Hilgarth M."/>
            <person name="Werum V."/>
            <person name="Vogel R.F."/>
        </authorList>
    </citation>
    <scope>NUCLEOTIDE SEQUENCE [LARGE SCALE GENOMIC DNA]</scope>
    <source>
        <strain evidence="2 3">DSM 28961</strain>
    </source>
</reference>
<sequence>MPILIMLLAFVLLKLTEGGTVSAYNMEVLLFLIPSSYAFEGAIQGKRCRKFLSALVFNFSIIVSMLLISWFWNVLTKVHDDWYQMYYTWGWFQVIAMYCGIYLLFLTVIYTLFYVIGWFFRKRKS</sequence>
<comment type="caution">
    <text evidence="2">The sequence shown here is derived from an EMBL/GenBank/DDBJ whole genome shotgun (WGS) entry which is preliminary data.</text>
</comment>
<dbReference type="Proteomes" id="UP000530186">
    <property type="component" value="Unassembled WGS sequence"/>
</dbReference>
<dbReference type="GeneID" id="303194024"/>
<gene>
    <name evidence="2" type="ORF">HZR21_00705</name>
</gene>
<keyword evidence="1" id="KW-1133">Transmembrane helix</keyword>
<organism evidence="2 3">
    <name type="scientific">Pseudolactococcus laudensis</name>
    <dbReference type="NCBI Taxonomy" id="1494461"/>
    <lineage>
        <taxon>Bacteria</taxon>
        <taxon>Bacillati</taxon>
        <taxon>Bacillota</taxon>
        <taxon>Bacilli</taxon>
        <taxon>Lactobacillales</taxon>
        <taxon>Streptococcaceae</taxon>
        <taxon>Pseudolactococcus</taxon>
    </lineage>
</organism>
<evidence type="ECO:0000256" key="1">
    <source>
        <dbReference type="SAM" id="Phobius"/>
    </source>
</evidence>